<evidence type="ECO:0000259" key="2">
    <source>
        <dbReference type="Pfam" id="PF09822"/>
    </source>
</evidence>
<dbReference type="STRING" id="291169.A9E74_01063"/>
<feature type="transmembrane region" description="Helical" evidence="1">
    <location>
        <begin position="16"/>
        <end position="36"/>
    </location>
</feature>
<dbReference type="PATRIC" id="fig|291169.3.peg.1069"/>
<dbReference type="EMBL" id="MCRI01000007">
    <property type="protein sequence ID" value="ODN67336.1"/>
    <property type="molecule type" value="Genomic_DNA"/>
</dbReference>
<keyword evidence="1" id="KW-0812">Transmembrane</keyword>
<dbReference type="Pfam" id="PF23357">
    <property type="entry name" value="DUF7088"/>
    <property type="match status" value="1"/>
</dbReference>
<evidence type="ECO:0000313" key="5">
    <source>
        <dbReference type="Proteomes" id="UP000094379"/>
    </source>
</evidence>
<name>A0A1E3GUU8_9GAMM</name>
<proteinExistence type="predicted"/>
<reference evidence="4 5" key="1">
    <citation type="submission" date="2016-07" db="EMBL/GenBank/DDBJ databases">
        <title>Draft Genome Sequence of Methylophaga muralis Bur 1.</title>
        <authorList>
            <person name="Vasilenko O.V."/>
            <person name="Doronina N.V."/>
            <person name="Shmareva M.N."/>
            <person name="Tarlachkov S.V."/>
            <person name="Mustakhimov I."/>
            <person name="Trotsenko Y.A."/>
        </authorList>
    </citation>
    <scope>NUCLEOTIDE SEQUENCE [LARGE SCALE GENOMIC DNA]</scope>
    <source>
        <strain evidence="4 5">Bur 1</strain>
    </source>
</reference>
<dbReference type="RefSeq" id="WP_069295575.1">
    <property type="nucleotide sequence ID" value="NZ_MCRI01000007.1"/>
</dbReference>
<keyword evidence="5" id="KW-1185">Reference proteome</keyword>
<dbReference type="SUPFAM" id="SSF52317">
    <property type="entry name" value="Class I glutamine amidotransferase-like"/>
    <property type="match status" value="1"/>
</dbReference>
<dbReference type="InterPro" id="IPR055396">
    <property type="entry name" value="DUF7088"/>
</dbReference>
<feature type="transmembrane region" description="Helical" evidence="1">
    <location>
        <begin position="427"/>
        <end position="451"/>
    </location>
</feature>
<dbReference type="InterPro" id="IPR029062">
    <property type="entry name" value="Class_I_gatase-like"/>
</dbReference>
<comment type="caution">
    <text evidence="4">The sequence shown here is derived from an EMBL/GenBank/DDBJ whole genome shotgun (WGS) entry which is preliminary data.</text>
</comment>
<organism evidence="4 5">
    <name type="scientific">Methylophaga muralis</name>
    <dbReference type="NCBI Taxonomy" id="291169"/>
    <lineage>
        <taxon>Bacteria</taxon>
        <taxon>Pseudomonadati</taxon>
        <taxon>Pseudomonadota</taxon>
        <taxon>Gammaproteobacteria</taxon>
        <taxon>Thiotrichales</taxon>
        <taxon>Piscirickettsiaceae</taxon>
        <taxon>Methylophaga</taxon>
    </lineage>
</organism>
<dbReference type="Proteomes" id="UP000094379">
    <property type="component" value="Unassembled WGS sequence"/>
</dbReference>
<evidence type="ECO:0000259" key="3">
    <source>
        <dbReference type="Pfam" id="PF23357"/>
    </source>
</evidence>
<feature type="domain" description="ABC-type uncharacterised transport system" evidence="2">
    <location>
        <begin position="152"/>
        <end position="386"/>
    </location>
</feature>
<dbReference type="AlphaFoldDB" id="A0A1E3GUU8"/>
<keyword evidence="1" id="KW-0472">Membrane</keyword>
<gene>
    <name evidence="4" type="ORF">A9E74_01063</name>
</gene>
<keyword evidence="1" id="KW-1133">Transmembrane helix</keyword>
<evidence type="ECO:0000313" key="4">
    <source>
        <dbReference type="EMBL" id="ODN67336.1"/>
    </source>
</evidence>
<evidence type="ECO:0000256" key="1">
    <source>
        <dbReference type="SAM" id="Phobius"/>
    </source>
</evidence>
<feature type="domain" description="DUF7088" evidence="3">
    <location>
        <begin position="45"/>
        <end position="130"/>
    </location>
</feature>
<dbReference type="InterPro" id="IPR019196">
    <property type="entry name" value="ABC_transp_unknown"/>
</dbReference>
<dbReference type="Pfam" id="PF09822">
    <property type="entry name" value="ABC_transp_aux"/>
    <property type="match status" value="1"/>
</dbReference>
<sequence length="455" mass="50886">MKMSKQFKYQHRLQQIIFYLLLLVVIIAVAILSNRYTFESDWTANQRHTLSASTTEFLRSLDSPVSIEVFISPGNQYQQAAENLLNRYQQHSSLLNITYIDPVTQPQRVRELAIQQQAEMVVTGQQGQQHVFDLSEQSLSNAIIKVSRSNLPKLVFITGHGERDIVGDAAFDMAQWRNQLTITGFDVQSFSMSEAIKNISTDDNVVLVIASSQKPWPEIDVVLLNDYLQQGGNLLWLSEPDTDIGLNAISEQLNLGFVPGTMVDPNAAKLGLEDPRFVIVTDYANHPVTAATSSVTLMPGAHAMQLSEAESAWQVTQLMQSQSDSWSKLADINPTEMDSLQFDEDLDIPGPLMLSVLLEKNLSVNQKQRVAVFGDGDFVSNLYLGTAANLELAMALVNWLVAEDDSIQIPLIRTRDNQLVLSDRQSLMIGIGFLVLLPVSLLLIGLCVWWVRRRR</sequence>
<protein>
    <submittedName>
        <fullName evidence="4">ABC-type uncharacterized transport system</fullName>
    </submittedName>
</protein>
<accession>A0A1E3GUU8</accession>